<dbReference type="Pfam" id="PF01432">
    <property type="entry name" value="Peptidase_M3"/>
    <property type="match status" value="1"/>
</dbReference>
<feature type="compositionally biased region" description="Low complexity" evidence="12">
    <location>
        <begin position="122"/>
        <end position="140"/>
    </location>
</feature>
<dbReference type="RefSeq" id="XP_051366079.1">
    <property type="nucleotide sequence ID" value="XM_051508189.1"/>
</dbReference>
<evidence type="ECO:0000256" key="5">
    <source>
        <dbReference type="ARBA" id="ARBA00022723"/>
    </source>
</evidence>
<feature type="region of interest" description="Disordered" evidence="12">
    <location>
        <begin position="1"/>
        <end position="201"/>
    </location>
</feature>
<sequence>MTISSNEAVSPSGSQPVDSPSKTTVSAKKRKLEEFTSAPNDSNASQAGSPAPSNASVPSPAKHRRPPLDFKTGKPVGDKPRRPPLNFRTGKPVTEPIKGQPKFSTEKGSSPVKSPAKPPAKSPAKASPTKATPTKATPTKRPVGRPRKTPIPIKRVEEGDDDNEDVLSATENFGTPSKSTGKRLWGPTAASATPRGILTPSKNRVVTPKSVKFDKQIGTELFFADLPSKGTPASTKPQHEAEPAADIVCGVCRKPQSKPPNEIILCDNCDYAVHQLCCGVEEIPEGDWLCRSCSQEDAINTTPKASAPWALKATVAPVPTAPVELPDIPNLEQHVRSLQRVLLDRCLGQRRIEMFGLHEVREKCHQMIEQTVVAGEGNSMLLIGARGSGKTTMLENVIDDIHEEHSSDFHVVRLNGFIHTDDKLALKEIWRQLGKEMDVEDDLMNRTNYADTMASLLALLSHPSEILGTDEGVTSQSIIFVIDEFDMFAAHPRQTLLYNLFDVAQSRKAPIAVLGCTTRLNVVEMLEKRVKSRFSHRYVYLTMPRSLPAYWQVCKQGLLIEEKDASKEGLDVDLDGYAQFHQYWNAKIEGMYKLHAFQELLQYHYYTNKSPSAFCNEWVLPLASLSTTNLNLEIPSIASQLTSLSSPESKLNLLPALSDLDLGLLIAAARLDIVAHTDTVNFAMAYDEYTSLVGRQRIQSASSGMLAVGGGVRVWSRGVAGIAWERLISLGLLVPSGINGGKGMAHGSLEGRMWKVDVALEEIPLGVKLSNVLAKWCKELPRRLLHLLTLLVLLLAVTLASRAFPRLSSVVNHFRPPTFQSFLPIRSVTTSTMASAKFKQPPQAPPLFTHTAESIISETERLNAEYKKDLDDIVAKVKPENATFKNTIGPILVDDDGSAVLRRVLNFYQHTSPDAKLRDASTKADDITSDFDIECKMRQDVFDVVEAAFNQRESEKLDNESLRVLEKERKRYVRNGLLIPDGPKRDRFKEVQKRLAQLCIQCQKNLNEDKSAIWFTPEELDGVPEDDINIADLEKGTGENEGKVKLTFKYTHFFPVVKYAKNAETRSRYVIEDANKANHNVPLFQEILELRDEAARLLGYPNHASVNIEEKMAKSPAKVNEFLGDLRTRLAEGGKKDAAALLEYKKKDYAERGEEFDGNFYMWDTSFYSRIMKEKEYNVDEIKISQYFPVESTFNGMLKIFEEIFGLLFVEVTGEDRKQISKTGKAEDIVWHDEVRLYSVWNDEADGGEFVGYLYIDLHPREGKYSHNANFNLEPGYVRTDGSRNYPATALVCNFSKPSGKKPSLLKHNEVVTLFHELGHGIHDLVGRTQYSYFHGTSVVGDFVEAPSQMLENWCWTPSVLKSLSRHWESGETIPDDLVSKLIATKNLNSATSNLAQVLIGTFDMTIHSPESHEAIKKMDAGRLWNQLRHDISGIKGPEDIGKGYNWGNRHANIGHFIGGYDAGYYGYLWSEVFSTDMFHTHFKANPMDKEQGRRYRKVVLEKGGAQDEMEFLTEFLGRAPSTEPFYRELGLA</sequence>
<dbReference type="SMART" id="SM00382">
    <property type="entry name" value="AAA"/>
    <property type="match status" value="1"/>
</dbReference>
<organism evidence="14 15">
    <name type="scientific">Emericellopsis cladophorae</name>
    <dbReference type="NCBI Taxonomy" id="2686198"/>
    <lineage>
        <taxon>Eukaryota</taxon>
        <taxon>Fungi</taxon>
        <taxon>Dikarya</taxon>
        <taxon>Ascomycota</taxon>
        <taxon>Pezizomycotina</taxon>
        <taxon>Sordariomycetes</taxon>
        <taxon>Hypocreomycetidae</taxon>
        <taxon>Hypocreales</taxon>
        <taxon>Bionectriaceae</taxon>
        <taxon>Emericellopsis</taxon>
    </lineage>
</organism>
<gene>
    <name evidence="14" type="ORF">J7T54_006865</name>
</gene>
<dbReference type="InterPro" id="IPR013083">
    <property type="entry name" value="Znf_RING/FYVE/PHD"/>
</dbReference>
<keyword evidence="15" id="KW-1185">Reference proteome</keyword>
<feature type="compositionally biased region" description="Polar residues" evidence="12">
    <location>
        <begin position="1"/>
        <end position="26"/>
    </location>
</feature>
<evidence type="ECO:0000256" key="4">
    <source>
        <dbReference type="ARBA" id="ARBA00022670"/>
    </source>
</evidence>
<dbReference type="InterPro" id="IPR032705">
    <property type="entry name" value="ORC4_C"/>
</dbReference>
<dbReference type="FunFam" id="1.20.1050.40:FF:000001">
    <property type="entry name" value="Thimet oligopeptidase 1"/>
    <property type="match status" value="1"/>
</dbReference>
<dbReference type="GO" id="GO:0006518">
    <property type="term" value="P:peptide metabolic process"/>
    <property type="evidence" value="ECO:0007669"/>
    <property type="project" value="TreeGrafter"/>
</dbReference>
<dbReference type="InterPro" id="IPR045090">
    <property type="entry name" value="Pept_M3A_M3B"/>
</dbReference>
<evidence type="ECO:0000313" key="15">
    <source>
        <dbReference type="Proteomes" id="UP001055219"/>
    </source>
</evidence>
<dbReference type="InterPro" id="IPR049945">
    <property type="entry name" value="AAA_22"/>
</dbReference>
<comment type="subcellular location">
    <subcellularLocation>
        <location evidence="1">Cytoplasm</location>
    </subcellularLocation>
</comment>
<dbReference type="InterPro" id="IPR019787">
    <property type="entry name" value="Znf_PHD-finger"/>
</dbReference>
<comment type="caution">
    <text evidence="14">The sequence shown here is derived from an EMBL/GenBank/DDBJ whole genome shotgun (WGS) entry which is preliminary data.</text>
</comment>
<dbReference type="InterPro" id="IPR027417">
    <property type="entry name" value="P-loop_NTPase"/>
</dbReference>
<evidence type="ECO:0000256" key="8">
    <source>
        <dbReference type="ARBA" id="ARBA00022833"/>
    </source>
</evidence>
<dbReference type="InterPro" id="IPR001567">
    <property type="entry name" value="Pept_M3A_M3B_dom"/>
</dbReference>
<evidence type="ECO:0000256" key="11">
    <source>
        <dbReference type="RuleBase" id="RU003435"/>
    </source>
</evidence>
<dbReference type="InterPro" id="IPR024079">
    <property type="entry name" value="MetalloPept_cat_dom_sf"/>
</dbReference>
<dbReference type="SMART" id="SM00249">
    <property type="entry name" value="PHD"/>
    <property type="match status" value="1"/>
</dbReference>
<dbReference type="InterPro" id="IPR024077">
    <property type="entry name" value="Neurolysin/TOP_dom2"/>
</dbReference>
<dbReference type="OrthoDB" id="534666at2759"/>
<dbReference type="GO" id="GO:0016887">
    <property type="term" value="F:ATP hydrolysis activity"/>
    <property type="evidence" value="ECO:0007669"/>
    <property type="project" value="InterPro"/>
</dbReference>
<dbReference type="EMBL" id="JAGIXG020000002">
    <property type="protein sequence ID" value="KAI6785223.1"/>
    <property type="molecule type" value="Genomic_DNA"/>
</dbReference>
<feature type="compositionally biased region" description="Low complexity" evidence="12">
    <location>
        <begin position="47"/>
        <end position="60"/>
    </location>
</feature>
<dbReference type="GO" id="GO:0004222">
    <property type="term" value="F:metalloendopeptidase activity"/>
    <property type="evidence" value="ECO:0007669"/>
    <property type="project" value="InterPro"/>
</dbReference>
<feature type="domain" description="PHD-type" evidence="13">
    <location>
        <begin position="246"/>
        <end position="296"/>
    </location>
</feature>
<dbReference type="GO" id="GO:0008270">
    <property type="term" value="F:zinc ion binding"/>
    <property type="evidence" value="ECO:0007669"/>
    <property type="project" value="UniProtKB-KW"/>
</dbReference>
<dbReference type="GO" id="GO:0006508">
    <property type="term" value="P:proteolysis"/>
    <property type="evidence" value="ECO:0007669"/>
    <property type="project" value="UniProtKB-KW"/>
</dbReference>
<evidence type="ECO:0000256" key="2">
    <source>
        <dbReference type="ARBA" id="ARBA00006040"/>
    </source>
</evidence>
<dbReference type="CDD" id="cd15492">
    <property type="entry name" value="PHD_BRPF_JADE_like"/>
    <property type="match status" value="1"/>
</dbReference>
<dbReference type="FunFam" id="3.40.390.10:FF:000074">
    <property type="entry name" value="Metalloprotease"/>
    <property type="match status" value="1"/>
</dbReference>
<dbReference type="Pfam" id="PF14629">
    <property type="entry name" value="ORC4_C"/>
    <property type="match status" value="1"/>
</dbReference>
<dbReference type="FunFam" id="3.40.50.300:FF:001597">
    <property type="entry name" value="Origin recognition complex subunit Orc4"/>
    <property type="match status" value="1"/>
</dbReference>
<feature type="compositionally biased region" description="Polar residues" evidence="12">
    <location>
        <begin position="169"/>
        <end position="179"/>
    </location>
</feature>
<accession>A0A9P9Y8B7</accession>
<dbReference type="SUPFAM" id="SSF55486">
    <property type="entry name" value="Metalloproteases ('zincins'), catalytic domain"/>
    <property type="match status" value="1"/>
</dbReference>
<evidence type="ECO:0000256" key="1">
    <source>
        <dbReference type="ARBA" id="ARBA00004496"/>
    </source>
</evidence>
<evidence type="ECO:0000256" key="7">
    <source>
        <dbReference type="ARBA" id="ARBA00022801"/>
    </source>
</evidence>
<dbReference type="CDD" id="cd06455">
    <property type="entry name" value="M3A_TOP"/>
    <property type="match status" value="1"/>
</dbReference>
<keyword evidence="7 11" id="KW-0378">Hydrolase</keyword>
<proteinExistence type="inferred from homology"/>
<feature type="compositionally biased region" description="Polar residues" evidence="12">
    <location>
        <begin position="37"/>
        <end position="46"/>
    </location>
</feature>
<dbReference type="Gene3D" id="3.30.40.10">
    <property type="entry name" value="Zinc/RING finger domain, C3HC4 (zinc finger)"/>
    <property type="match status" value="1"/>
</dbReference>
<dbReference type="GO" id="GO:0005758">
    <property type="term" value="C:mitochondrial intermembrane space"/>
    <property type="evidence" value="ECO:0007669"/>
    <property type="project" value="TreeGrafter"/>
</dbReference>
<dbReference type="PROSITE" id="PS50016">
    <property type="entry name" value="ZF_PHD_2"/>
    <property type="match status" value="1"/>
</dbReference>
<dbReference type="Gene3D" id="3.40.390.10">
    <property type="entry name" value="Collagenase (Catalytic Domain)"/>
    <property type="match status" value="1"/>
</dbReference>
<evidence type="ECO:0000256" key="10">
    <source>
        <dbReference type="PROSITE-ProRule" id="PRU00146"/>
    </source>
</evidence>
<dbReference type="PANTHER" id="PTHR11804:SF84">
    <property type="entry name" value="SACCHAROLYSIN"/>
    <property type="match status" value="1"/>
</dbReference>
<dbReference type="SUPFAM" id="SSF57903">
    <property type="entry name" value="FYVE/PHD zinc finger"/>
    <property type="match status" value="1"/>
</dbReference>
<keyword evidence="8 11" id="KW-0862">Zinc</keyword>
<evidence type="ECO:0000256" key="6">
    <source>
        <dbReference type="ARBA" id="ARBA00022771"/>
    </source>
</evidence>
<dbReference type="Gene3D" id="1.20.1050.40">
    <property type="entry name" value="Endopeptidase. Chain P, domain 1"/>
    <property type="match status" value="1"/>
</dbReference>
<protein>
    <submittedName>
        <fullName evidence="14">Saccharolysin-like protein</fullName>
    </submittedName>
</protein>
<evidence type="ECO:0000259" key="13">
    <source>
        <dbReference type="PROSITE" id="PS50016"/>
    </source>
</evidence>
<evidence type="ECO:0000256" key="3">
    <source>
        <dbReference type="ARBA" id="ARBA00022490"/>
    </source>
</evidence>
<keyword evidence="4 11" id="KW-0645">Protease</keyword>
<dbReference type="Gene3D" id="3.40.50.300">
    <property type="entry name" value="P-loop containing nucleotide triphosphate hydrolases"/>
    <property type="match status" value="1"/>
</dbReference>
<keyword evidence="9 11" id="KW-0482">Metalloprotease</keyword>
<comment type="similarity">
    <text evidence="2 11">Belongs to the peptidase M3 family.</text>
</comment>
<keyword evidence="5 11" id="KW-0479">Metal-binding</keyword>
<evidence type="ECO:0000256" key="9">
    <source>
        <dbReference type="ARBA" id="ARBA00023049"/>
    </source>
</evidence>
<keyword evidence="3" id="KW-0963">Cytoplasm</keyword>
<dbReference type="InterPro" id="IPR001965">
    <property type="entry name" value="Znf_PHD"/>
</dbReference>
<evidence type="ECO:0000313" key="14">
    <source>
        <dbReference type="EMBL" id="KAI6785223.1"/>
    </source>
</evidence>
<evidence type="ECO:0000256" key="12">
    <source>
        <dbReference type="SAM" id="MobiDB-lite"/>
    </source>
</evidence>
<keyword evidence="6 10" id="KW-0863">Zinc-finger</keyword>
<dbReference type="Proteomes" id="UP001055219">
    <property type="component" value="Unassembled WGS sequence"/>
</dbReference>
<dbReference type="InterPro" id="IPR019786">
    <property type="entry name" value="Zinc_finger_PHD-type_CS"/>
</dbReference>
<dbReference type="InterPro" id="IPR003593">
    <property type="entry name" value="AAA+_ATPase"/>
</dbReference>
<feature type="compositionally biased region" description="Basic and acidic residues" evidence="12">
    <location>
        <begin position="66"/>
        <end position="81"/>
    </location>
</feature>
<dbReference type="Pfam" id="PF13401">
    <property type="entry name" value="AAA_22"/>
    <property type="match status" value="1"/>
</dbReference>
<dbReference type="PANTHER" id="PTHR11804">
    <property type="entry name" value="PROTEASE M3 THIMET OLIGOPEPTIDASE-RELATED"/>
    <property type="match status" value="1"/>
</dbReference>
<dbReference type="PROSITE" id="PS01359">
    <property type="entry name" value="ZF_PHD_1"/>
    <property type="match status" value="1"/>
</dbReference>
<reference evidence="14" key="1">
    <citation type="journal article" date="2021" name="J Fungi (Basel)">
        <title>Genomic and Metabolomic Analyses of the Marine Fungus Emericellopsis cladophorae: Insights into Saltwater Adaptability Mechanisms and Its Biosynthetic Potential.</title>
        <authorList>
            <person name="Goncalves M.F.M."/>
            <person name="Hilario S."/>
            <person name="Van de Peer Y."/>
            <person name="Esteves A.C."/>
            <person name="Alves A."/>
        </authorList>
    </citation>
    <scope>NUCLEOTIDE SEQUENCE</scope>
    <source>
        <strain evidence="14">MUM 19.33</strain>
    </source>
</reference>
<dbReference type="SUPFAM" id="SSF52540">
    <property type="entry name" value="P-loop containing nucleoside triphosphate hydrolases"/>
    <property type="match status" value="1"/>
</dbReference>
<reference evidence="14" key="2">
    <citation type="submission" date="2022-07" db="EMBL/GenBank/DDBJ databases">
        <authorList>
            <person name="Goncalves M.F.M."/>
            <person name="Hilario S."/>
            <person name="Van De Peer Y."/>
            <person name="Esteves A.C."/>
            <person name="Alves A."/>
        </authorList>
    </citation>
    <scope>NUCLEOTIDE SEQUENCE</scope>
    <source>
        <strain evidence="14">MUM 19.33</strain>
    </source>
</reference>
<comment type="cofactor">
    <cofactor evidence="11">
        <name>Zn(2+)</name>
        <dbReference type="ChEBI" id="CHEBI:29105"/>
    </cofactor>
    <text evidence="11">Binds 1 zinc ion.</text>
</comment>
<dbReference type="Gene3D" id="1.10.1370.10">
    <property type="entry name" value="Neurolysin, domain 3"/>
    <property type="match status" value="1"/>
</dbReference>
<dbReference type="GeneID" id="75833342"/>
<dbReference type="InterPro" id="IPR011011">
    <property type="entry name" value="Znf_FYVE_PHD"/>
</dbReference>
<name>A0A9P9Y8B7_9HYPO</name>
<dbReference type="InterPro" id="IPR024080">
    <property type="entry name" value="Neurolysin/TOP_N"/>
</dbReference>
<dbReference type="Pfam" id="PF13831">
    <property type="entry name" value="PHD_2"/>
    <property type="match status" value="1"/>
</dbReference>